<name>A0A9P0JZE0_ACAOB</name>
<reference evidence="1" key="1">
    <citation type="submission" date="2022-03" db="EMBL/GenBank/DDBJ databases">
        <authorList>
            <person name="Sayadi A."/>
        </authorList>
    </citation>
    <scope>NUCLEOTIDE SEQUENCE</scope>
</reference>
<keyword evidence="2" id="KW-1185">Reference proteome</keyword>
<evidence type="ECO:0000313" key="2">
    <source>
        <dbReference type="Proteomes" id="UP001152888"/>
    </source>
</evidence>
<evidence type="ECO:0000313" key="1">
    <source>
        <dbReference type="EMBL" id="CAH1960592.1"/>
    </source>
</evidence>
<comment type="caution">
    <text evidence="1">The sequence shown here is derived from an EMBL/GenBank/DDBJ whole genome shotgun (WGS) entry which is preliminary data.</text>
</comment>
<accession>A0A9P0JZE0</accession>
<dbReference type="EMBL" id="CAKOFQ010006688">
    <property type="protein sequence ID" value="CAH1960592.1"/>
    <property type="molecule type" value="Genomic_DNA"/>
</dbReference>
<organism evidence="1 2">
    <name type="scientific">Acanthoscelides obtectus</name>
    <name type="common">Bean weevil</name>
    <name type="synonym">Bruchus obtectus</name>
    <dbReference type="NCBI Taxonomy" id="200917"/>
    <lineage>
        <taxon>Eukaryota</taxon>
        <taxon>Metazoa</taxon>
        <taxon>Ecdysozoa</taxon>
        <taxon>Arthropoda</taxon>
        <taxon>Hexapoda</taxon>
        <taxon>Insecta</taxon>
        <taxon>Pterygota</taxon>
        <taxon>Neoptera</taxon>
        <taxon>Endopterygota</taxon>
        <taxon>Coleoptera</taxon>
        <taxon>Polyphaga</taxon>
        <taxon>Cucujiformia</taxon>
        <taxon>Chrysomeloidea</taxon>
        <taxon>Chrysomelidae</taxon>
        <taxon>Bruchinae</taxon>
        <taxon>Bruchini</taxon>
        <taxon>Acanthoscelides</taxon>
    </lineage>
</organism>
<gene>
    <name evidence="1" type="ORF">ACAOBT_LOCUS3700</name>
</gene>
<proteinExistence type="predicted"/>
<dbReference type="Proteomes" id="UP001152888">
    <property type="component" value="Unassembled WGS sequence"/>
</dbReference>
<protein>
    <submittedName>
        <fullName evidence="1">Uncharacterized protein</fullName>
    </submittedName>
</protein>
<sequence>MPVTSYKPNRNLKF</sequence>